<comment type="caution">
    <text evidence="1">The sequence shown here is derived from an EMBL/GenBank/DDBJ whole genome shotgun (WGS) entry which is preliminary data.</text>
</comment>
<gene>
    <name evidence="1" type="ORF">LCGC14_2413870</name>
</gene>
<organism evidence="1">
    <name type="scientific">marine sediment metagenome</name>
    <dbReference type="NCBI Taxonomy" id="412755"/>
    <lineage>
        <taxon>unclassified sequences</taxon>
        <taxon>metagenomes</taxon>
        <taxon>ecological metagenomes</taxon>
    </lineage>
</organism>
<evidence type="ECO:0000313" key="1">
    <source>
        <dbReference type="EMBL" id="KKL24583.1"/>
    </source>
</evidence>
<reference evidence="1" key="1">
    <citation type="journal article" date="2015" name="Nature">
        <title>Complex archaea that bridge the gap between prokaryotes and eukaryotes.</title>
        <authorList>
            <person name="Spang A."/>
            <person name="Saw J.H."/>
            <person name="Jorgensen S.L."/>
            <person name="Zaremba-Niedzwiedzka K."/>
            <person name="Martijn J."/>
            <person name="Lind A.E."/>
            <person name="van Eijk R."/>
            <person name="Schleper C."/>
            <person name="Guy L."/>
            <person name="Ettema T.J."/>
        </authorList>
    </citation>
    <scope>NUCLEOTIDE SEQUENCE</scope>
</reference>
<protein>
    <submittedName>
        <fullName evidence="1">Uncharacterized protein</fullName>
    </submittedName>
</protein>
<name>A0A0F9EL21_9ZZZZ</name>
<accession>A0A0F9EL21</accession>
<sequence>MTNCTNCKKEFNPDYISEVICTNCKTVCLFCKHNKHCQHNFDYQCKEVLDKLKIANSW</sequence>
<proteinExistence type="predicted"/>
<dbReference type="EMBL" id="LAZR01036538">
    <property type="protein sequence ID" value="KKL24583.1"/>
    <property type="molecule type" value="Genomic_DNA"/>
</dbReference>
<dbReference type="AlphaFoldDB" id="A0A0F9EL21"/>